<dbReference type="PIRSF" id="PIRSF036625">
    <property type="entry name" value="GAF_ANTAR"/>
    <property type="match status" value="1"/>
</dbReference>
<dbReference type="InterPro" id="IPR029016">
    <property type="entry name" value="GAF-like_dom_sf"/>
</dbReference>
<dbReference type="Pfam" id="PF03861">
    <property type="entry name" value="ANTAR"/>
    <property type="match status" value="1"/>
</dbReference>
<keyword evidence="2" id="KW-0418">Kinase</keyword>
<evidence type="ECO:0000259" key="5">
    <source>
        <dbReference type="PROSITE" id="PS50921"/>
    </source>
</evidence>
<comment type="caution">
    <text evidence="6">The sequence shown here is derived from an EMBL/GenBank/DDBJ whole genome shotgun (WGS) entry which is preliminary data.</text>
</comment>
<dbReference type="Proteomes" id="UP000758168">
    <property type="component" value="Unassembled WGS sequence"/>
</dbReference>
<dbReference type="SUPFAM" id="SSF52172">
    <property type="entry name" value="CheY-like"/>
    <property type="match status" value="1"/>
</dbReference>
<name>A0ABS4Z3T6_9ACTN</name>
<accession>A0ABS4Z3T6</accession>
<dbReference type="InterPro" id="IPR003018">
    <property type="entry name" value="GAF"/>
</dbReference>
<dbReference type="SUPFAM" id="SSF55781">
    <property type="entry name" value="GAF domain-like"/>
    <property type="match status" value="1"/>
</dbReference>
<evidence type="ECO:0000256" key="1">
    <source>
        <dbReference type="ARBA" id="ARBA00022679"/>
    </source>
</evidence>
<gene>
    <name evidence="6" type="ORF">JOF54_000626</name>
</gene>
<proteinExistence type="predicted"/>
<evidence type="ECO:0000313" key="6">
    <source>
        <dbReference type="EMBL" id="MBP2415704.1"/>
    </source>
</evidence>
<keyword evidence="3" id="KW-0805">Transcription regulation</keyword>
<reference evidence="6 7" key="1">
    <citation type="submission" date="2021-03" db="EMBL/GenBank/DDBJ databases">
        <title>Sequencing the genomes of 1000 actinobacteria strains.</title>
        <authorList>
            <person name="Klenk H.-P."/>
        </authorList>
    </citation>
    <scope>NUCLEOTIDE SEQUENCE [LARGE SCALE GENOMIC DNA]</scope>
    <source>
        <strain evidence="6 7">DSM 12936</strain>
    </source>
</reference>
<evidence type="ECO:0000256" key="3">
    <source>
        <dbReference type="ARBA" id="ARBA00023015"/>
    </source>
</evidence>
<sequence length="229" mass="24317">MDASLARDLATAARAMADQPDLQATLDTICRQAVAAVGADACGLFLLRKGTAHAAALSDPVLRAAEQAQIEAGEGPCLDTLRLTRTVHVADLRDERRWPHWSPRMVELGWLSVLSVPLVEGDRTSGTLNLVARAPGGFTGEAVEAAHLFAEHAVLALAAARTATSLTEAVGARHVIGVAQGILMERYGLDVDRAFEALRRRSQDGNVKLRGVAEHVVEHRSLPGEDAVG</sequence>
<dbReference type="SMART" id="SM01012">
    <property type="entry name" value="ANTAR"/>
    <property type="match status" value="1"/>
</dbReference>
<evidence type="ECO:0000256" key="2">
    <source>
        <dbReference type="ARBA" id="ARBA00022777"/>
    </source>
</evidence>
<dbReference type="Gene3D" id="3.30.450.40">
    <property type="match status" value="1"/>
</dbReference>
<keyword evidence="1" id="KW-0808">Transferase</keyword>
<dbReference type="InterPro" id="IPR011006">
    <property type="entry name" value="CheY-like_superfamily"/>
</dbReference>
<dbReference type="InterPro" id="IPR005561">
    <property type="entry name" value="ANTAR"/>
</dbReference>
<protein>
    <submittedName>
        <fullName evidence="6">GAF domain-containing protein</fullName>
    </submittedName>
</protein>
<keyword evidence="7" id="KW-1185">Reference proteome</keyword>
<feature type="domain" description="ANTAR" evidence="5">
    <location>
        <begin position="156"/>
        <end position="217"/>
    </location>
</feature>
<dbReference type="Pfam" id="PF13185">
    <property type="entry name" value="GAF_2"/>
    <property type="match status" value="1"/>
</dbReference>
<dbReference type="InterPro" id="IPR036388">
    <property type="entry name" value="WH-like_DNA-bd_sf"/>
</dbReference>
<evidence type="ECO:0000256" key="4">
    <source>
        <dbReference type="ARBA" id="ARBA00023163"/>
    </source>
</evidence>
<dbReference type="SMART" id="SM00065">
    <property type="entry name" value="GAF"/>
    <property type="match status" value="1"/>
</dbReference>
<dbReference type="RefSeq" id="WP_210052899.1">
    <property type="nucleotide sequence ID" value="NZ_BAAAMH010000030.1"/>
</dbReference>
<keyword evidence="4" id="KW-0804">Transcription</keyword>
<dbReference type="EMBL" id="JAGIOB010000001">
    <property type="protein sequence ID" value="MBP2415704.1"/>
    <property type="molecule type" value="Genomic_DNA"/>
</dbReference>
<dbReference type="Gene3D" id="1.10.10.10">
    <property type="entry name" value="Winged helix-like DNA-binding domain superfamily/Winged helix DNA-binding domain"/>
    <property type="match status" value="1"/>
</dbReference>
<evidence type="ECO:0000313" key="7">
    <source>
        <dbReference type="Proteomes" id="UP000758168"/>
    </source>
</evidence>
<dbReference type="PROSITE" id="PS50921">
    <property type="entry name" value="ANTAR"/>
    <property type="match status" value="1"/>
</dbReference>
<organism evidence="6 7">
    <name type="scientific">Microlunatus capsulatus</name>
    <dbReference type="NCBI Taxonomy" id="99117"/>
    <lineage>
        <taxon>Bacteria</taxon>
        <taxon>Bacillati</taxon>
        <taxon>Actinomycetota</taxon>
        <taxon>Actinomycetes</taxon>
        <taxon>Propionibacteriales</taxon>
        <taxon>Propionibacteriaceae</taxon>
        <taxon>Microlunatus</taxon>
    </lineage>
</organism>
<dbReference type="InterPro" id="IPR012074">
    <property type="entry name" value="GAF_ANTAR"/>
</dbReference>